<dbReference type="EMBL" id="CM037017">
    <property type="protein sequence ID" value="KAH7677264.1"/>
    <property type="molecule type" value="Genomic_DNA"/>
</dbReference>
<reference evidence="2" key="1">
    <citation type="journal article" date="2022" name="Nat. Commun.">
        <title>Chromosome evolution and the genetic basis of agronomically important traits in greater yam.</title>
        <authorList>
            <person name="Bredeson J.V."/>
            <person name="Lyons J.B."/>
            <person name="Oniyinde I.O."/>
            <person name="Okereke N.R."/>
            <person name="Kolade O."/>
            <person name="Nnabue I."/>
            <person name="Nwadili C.O."/>
            <person name="Hribova E."/>
            <person name="Parker M."/>
            <person name="Nwogha J."/>
            <person name="Shu S."/>
            <person name="Carlson J."/>
            <person name="Kariba R."/>
            <person name="Muthemba S."/>
            <person name="Knop K."/>
            <person name="Barton G.J."/>
            <person name="Sherwood A.V."/>
            <person name="Lopez-Montes A."/>
            <person name="Asiedu R."/>
            <person name="Jamnadass R."/>
            <person name="Muchugi A."/>
            <person name="Goodstein D."/>
            <person name="Egesi C.N."/>
            <person name="Featherston J."/>
            <person name="Asfaw A."/>
            <person name="Simpson G.G."/>
            <person name="Dolezel J."/>
            <person name="Hendre P.S."/>
            <person name="Van Deynze A."/>
            <person name="Kumar P.L."/>
            <person name="Obidiegwu J.E."/>
            <person name="Bhattacharjee R."/>
            <person name="Rokhsar D.S."/>
        </authorList>
    </citation>
    <scope>NUCLEOTIDE SEQUENCE [LARGE SCALE GENOMIC DNA]</scope>
    <source>
        <strain evidence="2">cv. TDa95/00328</strain>
    </source>
</reference>
<proteinExistence type="predicted"/>
<dbReference type="Proteomes" id="UP000827976">
    <property type="component" value="Chromosome 7"/>
</dbReference>
<sequence length="142" mass="15848">MATFLNNLIAFNLIENKSTLDSATPSIWRSVGGNSFDAYCWSPFKGASGGMIIRWSSSILKGNLIHSGNFCLTVEFHKTLGVGNWLCTSVYRPNDRYLKQSFWEEIRTSNGGKDLPWVICGDFNTIFSTFTKQGGHHSSSRP</sequence>
<name>A0ACB7VS63_DIOAL</name>
<evidence type="ECO:0000313" key="1">
    <source>
        <dbReference type="EMBL" id="KAH7677264.1"/>
    </source>
</evidence>
<gene>
    <name evidence="1" type="ORF">IHE45_07G071800</name>
</gene>
<evidence type="ECO:0000313" key="2">
    <source>
        <dbReference type="Proteomes" id="UP000827976"/>
    </source>
</evidence>
<accession>A0ACB7VS63</accession>
<protein>
    <submittedName>
        <fullName evidence="1">DNase I-like protein</fullName>
    </submittedName>
</protein>
<organism evidence="1 2">
    <name type="scientific">Dioscorea alata</name>
    <name type="common">Purple yam</name>
    <dbReference type="NCBI Taxonomy" id="55571"/>
    <lineage>
        <taxon>Eukaryota</taxon>
        <taxon>Viridiplantae</taxon>
        <taxon>Streptophyta</taxon>
        <taxon>Embryophyta</taxon>
        <taxon>Tracheophyta</taxon>
        <taxon>Spermatophyta</taxon>
        <taxon>Magnoliopsida</taxon>
        <taxon>Liliopsida</taxon>
        <taxon>Dioscoreales</taxon>
        <taxon>Dioscoreaceae</taxon>
        <taxon>Dioscorea</taxon>
    </lineage>
</organism>
<comment type="caution">
    <text evidence="1">The sequence shown here is derived from an EMBL/GenBank/DDBJ whole genome shotgun (WGS) entry which is preliminary data.</text>
</comment>
<keyword evidence="2" id="KW-1185">Reference proteome</keyword>